<sequence length="76" mass="8372">MSVRLLASNGIKLLLLLPILLGAPQTVKAICAAGLLLSLMVDFALYRRDRAAFDDESGDRIEPVPMPPSRPQRDKR</sequence>
<gene>
    <name evidence="2" type="ORF">AVDCRST_MAG38-155</name>
</gene>
<evidence type="ECO:0000313" key="2">
    <source>
        <dbReference type="EMBL" id="CAA9461737.1"/>
    </source>
</evidence>
<dbReference type="EMBL" id="CADCVJ010000010">
    <property type="protein sequence ID" value="CAA9461737.1"/>
    <property type="molecule type" value="Genomic_DNA"/>
</dbReference>
<proteinExistence type="predicted"/>
<reference evidence="2" key="1">
    <citation type="submission" date="2020-02" db="EMBL/GenBank/DDBJ databases">
        <authorList>
            <person name="Meier V. D."/>
        </authorList>
    </citation>
    <scope>NUCLEOTIDE SEQUENCE</scope>
    <source>
        <strain evidence="2">AVDCRST_MAG38</strain>
    </source>
</reference>
<evidence type="ECO:0000256" key="1">
    <source>
        <dbReference type="SAM" id="MobiDB-lite"/>
    </source>
</evidence>
<feature type="region of interest" description="Disordered" evidence="1">
    <location>
        <begin position="56"/>
        <end position="76"/>
    </location>
</feature>
<name>A0A6J4R539_9ACTN</name>
<organism evidence="2">
    <name type="scientific">uncultured Solirubrobacteraceae bacterium</name>
    <dbReference type="NCBI Taxonomy" id="1162706"/>
    <lineage>
        <taxon>Bacteria</taxon>
        <taxon>Bacillati</taxon>
        <taxon>Actinomycetota</taxon>
        <taxon>Thermoleophilia</taxon>
        <taxon>Solirubrobacterales</taxon>
        <taxon>Solirubrobacteraceae</taxon>
        <taxon>environmental samples</taxon>
    </lineage>
</organism>
<accession>A0A6J4R539</accession>
<protein>
    <submittedName>
        <fullName evidence="2">Uncharacterized protein</fullName>
    </submittedName>
</protein>
<dbReference type="AlphaFoldDB" id="A0A6J4R539"/>